<organism evidence="1">
    <name type="scientific">Rhizophora mucronata</name>
    <name type="common">Asiatic mangrove</name>
    <dbReference type="NCBI Taxonomy" id="61149"/>
    <lineage>
        <taxon>Eukaryota</taxon>
        <taxon>Viridiplantae</taxon>
        <taxon>Streptophyta</taxon>
        <taxon>Embryophyta</taxon>
        <taxon>Tracheophyta</taxon>
        <taxon>Spermatophyta</taxon>
        <taxon>Magnoliopsida</taxon>
        <taxon>eudicotyledons</taxon>
        <taxon>Gunneridae</taxon>
        <taxon>Pentapetalae</taxon>
        <taxon>rosids</taxon>
        <taxon>fabids</taxon>
        <taxon>Malpighiales</taxon>
        <taxon>Rhizophoraceae</taxon>
        <taxon>Rhizophora</taxon>
    </lineage>
</organism>
<dbReference type="EMBL" id="GGEC01056106">
    <property type="protein sequence ID" value="MBX36590.1"/>
    <property type="molecule type" value="Transcribed_RNA"/>
</dbReference>
<accession>A0A2P2N296</accession>
<protein>
    <submittedName>
        <fullName evidence="1">Uncharacterized protein</fullName>
    </submittedName>
</protein>
<evidence type="ECO:0000313" key="1">
    <source>
        <dbReference type="EMBL" id="MBX36590.1"/>
    </source>
</evidence>
<sequence>MQGNVLYLSILDVLFHDKLRIEACPKTLIELCIYTTSAMFLRIPQ</sequence>
<proteinExistence type="predicted"/>
<dbReference type="AlphaFoldDB" id="A0A2P2N296"/>
<reference evidence="1" key="1">
    <citation type="submission" date="2018-02" db="EMBL/GenBank/DDBJ databases">
        <title>Rhizophora mucronata_Transcriptome.</title>
        <authorList>
            <person name="Meera S.P."/>
            <person name="Sreeshan A."/>
            <person name="Augustine A."/>
        </authorList>
    </citation>
    <scope>NUCLEOTIDE SEQUENCE</scope>
    <source>
        <tissue evidence="1">Leaf</tissue>
    </source>
</reference>
<name>A0A2P2N296_RHIMU</name>